<dbReference type="RefSeq" id="WP_150492483.1">
    <property type="nucleotide sequence ID" value="NZ_BNBW01000023.1"/>
</dbReference>
<accession>A0A5J6J5G2</accession>
<dbReference type="Pfam" id="PF01345">
    <property type="entry name" value="DUF11"/>
    <property type="match status" value="3"/>
</dbReference>
<gene>
    <name evidence="4" type="ORF">CP980_02625</name>
</gene>
<proteinExistence type="predicted"/>
<evidence type="ECO:0000313" key="5">
    <source>
        <dbReference type="Proteomes" id="UP000325563"/>
    </source>
</evidence>
<evidence type="ECO:0000256" key="2">
    <source>
        <dbReference type="SAM" id="SignalP"/>
    </source>
</evidence>
<sequence>MRTHRTAWWRRAAVALSCTAGLVLPLPSAATAATTGTATTTATGPARGTGIAPRALTFPVAETFDNSTTLGTTIGSAASTGDGWMRLTSATSGQAGTWKMNDSFSSGLGFVAEFTYATYGGTAFEGKRGDGMSFYLTDGAAANGVGGTGGALGYACSMVANTLCTAKSGVPGAYLGIGVDEFGNFSSSSVGNGGPGAAPNKIVLRGGGNGSTGYRYATAVDGPGSTVETGNRAKFRTVRVALLPSGTKMLLSVWSDSGPGTALTKLITDFDVTTITDQPKLPATLKVGFAAGTGGATNIHEIGDLKINVPVDLGVAKTVNTASVPAGGGPVTYTVTVSNGSANDVTGAVVRDPVPGLTGVTWKCAAGTGGTCGQASGSGGSLDTTADLKRGGSVTYTLTGTAPAQPTTLRNTATVTAPSDRTDTNPADNSATSSATTVTARADVAATKEALGTGPVFAGREFYYQITAVNRGPSDTSAVDAVDVLPGPLEFVSSPAGCTATGQTVTCPARAALAAGSETAWAIRVRLDPAYQGDGTDLLNAATVRHAVADPQPANNTSTGVGPPGGLAPPQADLVTVKAPSDTEPVAPGETYGYTVTVTNRGPSVAREVRVADPLVPALAFVTSPDGCTASATGSGSGRTVGCGPVAELAPGSSRTWRFTVRLDPAHTGDGTTIRNTATATALTYDPDTRNNSGTAGVPGGTVRPAEADVELVKEAIAG</sequence>
<dbReference type="GeneID" id="95609462"/>
<feature type="compositionally biased region" description="Low complexity" evidence="1">
    <location>
        <begin position="424"/>
        <end position="435"/>
    </location>
</feature>
<dbReference type="Proteomes" id="UP000325563">
    <property type="component" value="Chromosome"/>
</dbReference>
<dbReference type="InterPro" id="IPR047589">
    <property type="entry name" value="DUF11_rpt"/>
</dbReference>
<dbReference type="InterPro" id="IPR013783">
    <property type="entry name" value="Ig-like_fold"/>
</dbReference>
<dbReference type="Gene3D" id="2.60.40.10">
    <property type="entry name" value="Immunoglobulins"/>
    <property type="match status" value="2"/>
</dbReference>
<evidence type="ECO:0000256" key="1">
    <source>
        <dbReference type="SAM" id="MobiDB-lite"/>
    </source>
</evidence>
<feature type="domain" description="DUF11" evidence="3">
    <location>
        <begin position="573"/>
        <end position="697"/>
    </location>
</feature>
<dbReference type="Gene3D" id="2.60.120.200">
    <property type="match status" value="1"/>
</dbReference>
<feature type="domain" description="DUF11" evidence="3">
    <location>
        <begin position="443"/>
        <end position="559"/>
    </location>
</feature>
<evidence type="ECO:0000259" key="3">
    <source>
        <dbReference type="Pfam" id="PF01345"/>
    </source>
</evidence>
<dbReference type="AlphaFoldDB" id="A0A5J6J5G2"/>
<feature type="domain" description="DUF11" evidence="3">
    <location>
        <begin position="312"/>
        <end position="434"/>
    </location>
</feature>
<feature type="chain" id="PRO_5023847160" evidence="2">
    <location>
        <begin position="33"/>
        <end position="719"/>
    </location>
</feature>
<feature type="signal peptide" evidence="2">
    <location>
        <begin position="1"/>
        <end position="32"/>
    </location>
</feature>
<dbReference type="NCBIfam" id="TIGR01451">
    <property type="entry name" value="B_ant_repeat"/>
    <property type="match status" value="2"/>
</dbReference>
<dbReference type="SUPFAM" id="SSF49899">
    <property type="entry name" value="Concanavalin A-like lectins/glucanases"/>
    <property type="match status" value="1"/>
</dbReference>
<feature type="region of interest" description="Disordered" evidence="1">
    <location>
        <begin position="415"/>
        <end position="435"/>
    </location>
</feature>
<dbReference type="InterPro" id="IPR051172">
    <property type="entry name" value="Chlamydia_OmcB"/>
</dbReference>
<evidence type="ECO:0000313" key="4">
    <source>
        <dbReference type="EMBL" id="QEV44114.1"/>
    </source>
</evidence>
<name>A0A5J6J5G2_STRVI</name>
<keyword evidence="2" id="KW-0732">Signal</keyword>
<dbReference type="InterPro" id="IPR013320">
    <property type="entry name" value="ConA-like_dom_sf"/>
</dbReference>
<dbReference type="InterPro" id="IPR001434">
    <property type="entry name" value="OmcB-like_DUF11"/>
</dbReference>
<reference evidence="4 5" key="1">
    <citation type="submission" date="2017-09" db="EMBL/GenBank/DDBJ databases">
        <authorList>
            <person name="Lee N."/>
            <person name="Cho B.-K."/>
        </authorList>
    </citation>
    <scope>NUCLEOTIDE SEQUENCE [LARGE SCALE GENOMIC DNA]</scope>
    <source>
        <strain evidence="4 5">ATCC 27476</strain>
    </source>
</reference>
<organism evidence="4 5">
    <name type="scientific">Streptomyces vinaceus</name>
    <dbReference type="NCBI Taxonomy" id="1960"/>
    <lineage>
        <taxon>Bacteria</taxon>
        <taxon>Bacillati</taxon>
        <taxon>Actinomycetota</taxon>
        <taxon>Actinomycetes</taxon>
        <taxon>Kitasatosporales</taxon>
        <taxon>Streptomycetaceae</taxon>
        <taxon>Streptomyces</taxon>
    </lineage>
</organism>
<dbReference type="EMBL" id="CP023692">
    <property type="protein sequence ID" value="QEV44114.1"/>
    <property type="molecule type" value="Genomic_DNA"/>
</dbReference>
<dbReference type="GO" id="GO:0005975">
    <property type="term" value="P:carbohydrate metabolic process"/>
    <property type="evidence" value="ECO:0007669"/>
    <property type="project" value="UniProtKB-ARBA"/>
</dbReference>
<dbReference type="KEGG" id="svn:CP980_02625"/>
<dbReference type="PANTHER" id="PTHR34819">
    <property type="entry name" value="LARGE CYSTEINE-RICH PERIPLASMIC PROTEIN OMCB"/>
    <property type="match status" value="1"/>
</dbReference>
<keyword evidence="5" id="KW-1185">Reference proteome</keyword>
<protein>
    <submittedName>
        <fullName evidence="4">DUF11 domain-containing protein</fullName>
    </submittedName>
</protein>